<feature type="chain" id="PRO_5041430865" evidence="1">
    <location>
        <begin position="28"/>
        <end position="407"/>
    </location>
</feature>
<comment type="caution">
    <text evidence="3">The sequence shown here is derived from an EMBL/GenBank/DDBJ whole genome shotgun (WGS) entry which is preliminary data.</text>
</comment>
<gene>
    <name evidence="3" type="ORF">LZ495_17335</name>
</gene>
<dbReference type="InterPro" id="IPR018711">
    <property type="entry name" value="NAGPA"/>
</dbReference>
<proteinExistence type="predicted"/>
<reference evidence="3" key="1">
    <citation type="submission" date="2022-01" db="EMBL/GenBank/DDBJ databases">
        <title>Genome-Based Taxonomic Classification of the Phylum Actinobacteria.</title>
        <authorList>
            <person name="Gao Y."/>
        </authorList>
    </citation>
    <scope>NUCLEOTIDE SEQUENCE</scope>
    <source>
        <strain evidence="3">KLBMP 8922</strain>
    </source>
</reference>
<protein>
    <submittedName>
        <fullName evidence="3">Phosphodiester glycosidase family protein</fullName>
    </submittedName>
</protein>
<accession>A0AA41Q0B6</accession>
<name>A0AA41Q0B6_9ACTN</name>
<dbReference type="Proteomes" id="UP001165378">
    <property type="component" value="Unassembled WGS sequence"/>
</dbReference>
<sequence length="407" mass="40339">MHTSIRISLPLALVASTFAVGSPSAGAASAASAASAAGIETIAPGVAYRTFTFDTPRGDARIHEVAVGMRAGGPRVGLLYPGTVAARDTVSRMTGRQGAVAGINGDFFHMDESQHAGVPVTGAPSGPAVDGGNPLKGPVPLAQRYGPRPPQGEGPEHVFGVDTGGTARLDRLTVRGTIGTPNGPLDVSGLNQYALPVGSVGVFTSQWGTPSRARAVCGSDSSRAAACAADVAEVTVRDGKVQGVAAEPGDGAIPTGTTVLLGRDAGAHALRGLAPGTPVDVAYDLASASGARYAFALGAYPLIRGGSPVAGLEPGGPAPRSAVCIRSNGHGLKLLATDGRGGKSPGLTLPELAAALKPLGCTDAAYLDGGGSVTLAARGSDKGRIAVRNTLDGGKERPVANGIAVFG</sequence>
<dbReference type="Pfam" id="PF09992">
    <property type="entry name" value="NAGPA"/>
    <property type="match status" value="1"/>
</dbReference>
<keyword evidence="3" id="KW-0378">Hydrolase</keyword>
<feature type="domain" description="Phosphodiester glycosidase" evidence="2">
    <location>
        <begin position="232"/>
        <end position="406"/>
    </location>
</feature>
<evidence type="ECO:0000313" key="3">
    <source>
        <dbReference type="EMBL" id="MCF2528971.1"/>
    </source>
</evidence>
<dbReference type="RefSeq" id="WP_235053141.1">
    <property type="nucleotide sequence ID" value="NZ_JAKFHA010000009.1"/>
</dbReference>
<dbReference type="PANTHER" id="PTHR40446">
    <property type="entry name" value="N-ACETYLGLUCOSAMINE-1-PHOSPHODIESTER ALPHA-N-ACETYLGLUCOSAMINIDASE"/>
    <property type="match status" value="1"/>
</dbReference>
<feature type="signal peptide" evidence="1">
    <location>
        <begin position="1"/>
        <end position="27"/>
    </location>
</feature>
<organism evidence="3 4">
    <name type="scientific">Yinghuangia soli</name>
    <dbReference type="NCBI Taxonomy" id="2908204"/>
    <lineage>
        <taxon>Bacteria</taxon>
        <taxon>Bacillati</taxon>
        <taxon>Actinomycetota</taxon>
        <taxon>Actinomycetes</taxon>
        <taxon>Kitasatosporales</taxon>
        <taxon>Streptomycetaceae</taxon>
        <taxon>Yinghuangia</taxon>
    </lineage>
</organism>
<dbReference type="PANTHER" id="PTHR40446:SF2">
    <property type="entry name" value="N-ACETYLGLUCOSAMINE-1-PHOSPHODIESTER ALPHA-N-ACETYLGLUCOSAMINIDASE"/>
    <property type="match status" value="1"/>
</dbReference>
<keyword evidence="1" id="KW-0732">Signal</keyword>
<dbReference type="AlphaFoldDB" id="A0AA41Q0B6"/>
<evidence type="ECO:0000256" key="1">
    <source>
        <dbReference type="SAM" id="SignalP"/>
    </source>
</evidence>
<keyword evidence="3" id="KW-0326">Glycosidase</keyword>
<dbReference type="GO" id="GO:0016798">
    <property type="term" value="F:hydrolase activity, acting on glycosyl bonds"/>
    <property type="evidence" value="ECO:0007669"/>
    <property type="project" value="UniProtKB-KW"/>
</dbReference>
<evidence type="ECO:0000259" key="2">
    <source>
        <dbReference type="Pfam" id="PF09992"/>
    </source>
</evidence>
<dbReference type="EMBL" id="JAKFHA010000009">
    <property type="protein sequence ID" value="MCF2528971.1"/>
    <property type="molecule type" value="Genomic_DNA"/>
</dbReference>
<keyword evidence="4" id="KW-1185">Reference proteome</keyword>
<evidence type="ECO:0000313" key="4">
    <source>
        <dbReference type="Proteomes" id="UP001165378"/>
    </source>
</evidence>